<dbReference type="SUPFAM" id="SSF48317">
    <property type="entry name" value="Acid phosphatase/Vanadium-dependent haloperoxidase"/>
    <property type="match status" value="1"/>
</dbReference>
<dbReference type="RefSeq" id="WP_343885533.1">
    <property type="nucleotide sequence ID" value="NZ_BAAAKI010000008.1"/>
</dbReference>
<dbReference type="SMART" id="SM00014">
    <property type="entry name" value="acidPPc"/>
    <property type="match status" value="1"/>
</dbReference>
<dbReference type="CDD" id="cd01610">
    <property type="entry name" value="PAP2_like"/>
    <property type="match status" value="1"/>
</dbReference>
<evidence type="ECO:0000259" key="2">
    <source>
        <dbReference type="SMART" id="SM00014"/>
    </source>
</evidence>
<dbReference type="InterPro" id="IPR036938">
    <property type="entry name" value="PAP2/HPO_sf"/>
</dbReference>
<dbReference type="EMBL" id="JBHSUA010000011">
    <property type="protein sequence ID" value="MFC6396573.1"/>
    <property type="molecule type" value="Genomic_DNA"/>
</dbReference>
<keyword evidence="1" id="KW-0812">Transmembrane</keyword>
<dbReference type="InterPro" id="IPR000326">
    <property type="entry name" value="PAP2/HPO"/>
</dbReference>
<comment type="caution">
    <text evidence="3">The sequence shown here is derived from an EMBL/GenBank/DDBJ whole genome shotgun (WGS) entry which is preliminary data.</text>
</comment>
<feature type="transmembrane region" description="Helical" evidence="1">
    <location>
        <begin position="230"/>
        <end position="253"/>
    </location>
</feature>
<feature type="transmembrane region" description="Helical" evidence="1">
    <location>
        <begin position="189"/>
        <end position="209"/>
    </location>
</feature>
<reference evidence="4" key="1">
    <citation type="journal article" date="2019" name="Int. J. Syst. Evol. Microbiol.">
        <title>The Global Catalogue of Microorganisms (GCM) 10K type strain sequencing project: providing services to taxonomists for standard genome sequencing and annotation.</title>
        <authorList>
            <consortium name="The Broad Institute Genomics Platform"/>
            <consortium name="The Broad Institute Genome Sequencing Center for Infectious Disease"/>
            <person name="Wu L."/>
            <person name="Ma J."/>
        </authorList>
    </citation>
    <scope>NUCLEOTIDE SEQUENCE [LARGE SCALE GENOMIC DNA]</scope>
    <source>
        <strain evidence="4">CGMCC 1.15277</strain>
    </source>
</reference>
<evidence type="ECO:0000313" key="3">
    <source>
        <dbReference type="EMBL" id="MFC6396573.1"/>
    </source>
</evidence>
<organism evidence="3 4">
    <name type="scientific">Luteococcus sanguinis</name>
    <dbReference type="NCBI Taxonomy" id="174038"/>
    <lineage>
        <taxon>Bacteria</taxon>
        <taxon>Bacillati</taxon>
        <taxon>Actinomycetota</taxon>
        <taxon>Actinomycetes</taxon>
        <taxon>Propionibacteriales</taxon>
        <taxon>Propionibacteriaceae</taxon>
        <taxon>Luteococcus</taxon>
    </lineage>
</organism>
<dbReference type="Pfam" id="PF01569">
    <property type="entry name" value="PAP2"/>
    <property type="match status" value="1"/>
</dbReference>
<evidence type="ECO:0000256" key="1">
    <source>
        <dbReference type="SAM" id="Phobius"/>
    </source>
</evidence>
<dbReference type="Proteomes" id="UP001596266">
    <property type="component" value="Unassembled WGS sequence"/>
</dbReference>
<evidence type="ECO:0000313" key="4">
    <source>
        <dbReference type="Proteomes" id="UP001596266"/>
    </source>
</evidence>
<feature type="domain" description="Phosphatidic acid phosphatase type 2/haloperoxidase" evidence="2">
    <location>
        <begin position="95"/>
        <end position="204"/>
    </location>
</feature>
<dbReference type="Gene3D" id="1.20.144.10">
    <property type="entry name" value="Phosphatidic acid phosphatase type 2/haloperoxidase"/>
    <property type="match status" value="1"/>
</dbReference>
<accession>A0ABW1X1S2</accession>
<keyword evidence="1" id="KW-0472">Membrane</keyword>
<keyword evidence="4" id="KW-1185">Reference proteome</keyword>
<sequence length="298" mass="31759">MSSAIHTTHDSTWAWLRPFLLSAAAGFGIVALWWFFVGTRSGQVMDAAALEGGRIGSHYVIRLNYWLLNKVSVPAIALAMVVVAATALLRRRWLLALEAAVVIAGANFSTQVLKYSIFTRSDLMGSTTSMANVNSLPSGHTTAAASACVAAVLVAPPALRVLAACLGALGMVAFGWSTVASSWHRPSDVVAALLVCFCWALMALAIEALRYRLLGRTSAERTVSAPPSRFWPGLLFTGGLVALALAFWGIWWARDLGEFTRDTTFTAYAASSLGIVGVACAGMAVLLRLVQRLDARRG</sequence>
<feature type="transmembrane region" description="Helical" evidence="1">
    <location>
        <begin position="265"/>
        <end position="290"/>
    </location>
</feature>
<feature type="transmembrane region" description="Helical" evidence="1">
    <location>
        <begin position="96"/>
        <end position="117"/>
    </location>
</feature>
<proteinExistence type="predicted"/>
<feature type="transmembrane region" description="Helical" evidence="1">
    <location>
        <begin position="71"/>
        <end position="89"/>
    </location>
</feature>
<feature type="transmembrane region" description="Helical" evidence="1">
    <location>
        <begin position="161"/>
        <end position="183"/>
    </location>
</feature>
<gene>
    <name evidence="3" type="ORF">ACFP57_06180</name>
</gene>
<keyword evidence="1" id="KW-1133">Transmembrane helix</keyword>
<name>A0ABW1X1S2_9ACTN</name>
<feature type="transmembrane region" description="Helical" evidence="1">
    <location>
        <begin position="12"/>
        <end position="36"/>
    </location>
</feature>
<protein>
    <submittedName>
        <fullName evidence="3">Phosphatase PAP2 family protein</fullName>
    </submittedName>
</protein>